<evidence type="ECO:0000256" key="3">
    <source>
        <dbReference type="ARBA" id="ARBA00022630"/>
    </source>
</evidence>
<evidence type="ECO:0000259" key="9">
    <source>
        <dbReference type="Pfam" id="PF02771"/>
    </source>
</evidence>
<feature type="domain" description="Acyl-CoA oxidase/dehydrogenase middle" evidence="8">
    <location>
        <begin position="133"/>
        <end position="208"/>
    </location>
</feature>
<proteinExistence type="inferred from homology"/>
<dbReference type="Pfam" id="PF00441">
    <property type="entry name" value="Acyl-CoA_dh_1"/>
    <property type="match status" value="1"/>
</dbReference>
<dbReference type="Pfam" id="PF02771">
    <property type="entry name" value="Acyl-CoA_dh_N"/>
    <property type="match status" value="1"/>
</dbReference>
<dbReference type="EMBL" id="AP022561">
    <property type="protein sequence ID" value="BBX10529.1"/>
    <property type="molecule type" value="Genomic_DNA"/>
</dbReference>
<dbReference type="GO" id="GO:0005886">
    <property type="term" value="C:plasma membrane"/>
    <property type="evidence" value="ECO:0007669"/>
    <property type="project" value="TreeGrafter"/>
</dbReference>
<dbReference type="Gene3D" id="2.40.110.10">
    <property type="entry name" value="Butyryl-CoA Dehydrogenase, subunit A, domain 2"/>
    <property type="match status" value="1"/>
</dbReference>
<dbReference type="PANTHER" id="PTHR43292">
    <property type="entry name" value="ACYL-COA DEHYDROGENASE"/>
    <property type="match status" value="1"/>
</dbReference>
<evidence type="ECO:0000256" key="5">
    <source>
        <dbReference type="ARBA" id="ARBA00023002"/>
    </source>
</evidence>
<dbReference type="GO" id="GO:0050660">
    <property type="term" value="F:flavin adenine dinucleotide binding"/>
    <property type="evidence" value="ECO:0007669"/>
    <property type="project" value="InterPro"/>
</dbReference>
<comment type="similarity">
    <text evidence="2 6">Belongs to the acyl-CoA dehydrogenase family.</text>
</comment>
<dbReference type="InterPro" id="IPR046373">
    <property type="entry name" value="Acyl-CoA_Oxase/DH_mid-dom_sf"/>
</dbReference>
<evidence type="ECO:0000256" key="2">
    <source>
        <dbReference type="ARBA" id="ARBA00009347"/>
    </source>
</evidence>
<sequence length="402" mass="42823">MSTMADDFAALCANEPELAALRASIRVFLAADRDEFGWQPTVDAWLSSWDEAFSARLGAAGFLGLTIPREYGGQGLSHLHRYVVTEELLAVGAPVAAHWIADRQVAPGLLAYGSEEQRQRLLPKIAAGQYFSAIGMSEPQAGSDLAASAAKATKTDGGWLLSGTKVWTSGAHLAHQIVVLARTSPVDPDRRHAGFSQFIVPTDRSIPGSLRSCPPEPGITISPIVIMSGEHHFNEVTFDELFISDDNLLGEVGNGWHQVTAELSFERSGPERILSTAALLTALVRALAGQDHLDDHAAAAVGDLLARAISLRQLSVSVARALAAGQAPVNEAALVKDLGTRFEQESVELAADLFSYAASDSPDRDRVAALLNVARLHSPLFTLRGGTNEVLRGVVARGMGLR</sequence>
<accession>A0AAD1HSB3</accession>
<comment type="cofactor">
    <cofactor evidence="1 6">
        <name>FAD</name>
        <dbReference type="ChEBI" id="CHEBI:57692"/>
    </cofactor>
</comment>
<dbReference type="InterPro" id="IPR009075">
    <property type="entry name" value="AcylCo_DH/oxidase_C"/>
</dbReference>
<dbReference type="InterPro" id="IPR013786">
    <property type="entry name" value="AcylCoA_DH/ox_N"/>
</dbReference>
<dbReference type="InterPro" id="IPR006089">
    <property type="entry name" value="Acyl-CoA_DH_CS"/>
</dbReference>
<dbReference type="Proteomes" id="UP000467327">
    <property type="component" value="Chromosome"/>
</dbReference>
<dbReference type="Pfam" id="PF02770">
    <property type="entry name" value="Acyl-CoA_dh_M"/>
    <property type="match status" value="1"/>
</dbReference>
<dbReference type="Gene3D" id="1.10.540.10">
    <property type="entry name" value="Acyl-CoA dehydrogenase/oxidase, N-terminal domain"/>
    <property type="match status" value="1"/>
</dbReference>
<dbReference type="InterPro" id="IPR009100">
    <property type="entry name" value="AcylCoA_DH/oxidase_NM_dom_sf"/>
</dbReference>
<reference evidence="10 11" key="1">
    <citation type="journal article" date="2019" name="Emerg. Microbes Infect.">
        <title>Comprehensive subspecies identification of 175 nontuberculous mycobacteria species based on 7547 genomic profiles.</title>
        <authorList>
            <person name="Matsumoto Y."/>
            <person name="Kinjo T."/>
            <person name="Motooka D."/>
            <person name="Nabeya D."/>
            <person name="Jung N."/>
            <person name="Uechi K."/>
            <person name="Horii T."/>
            <person name="Iida T."/>
            <person name="Fujita J."/>
            <person name="Nakamura S."/>
        </authorList>
    </citation>
    <scope>NUCLEOTIDE SEQUENCE [LARGE SCALE GENOMIC DNA]</scope>
    <source>
        <strain evidence="10 11">JCM 6376</strain>
    </source>
</reference>
<keyword evidence="5 6" id="KW-0560">Oxidoreductase</keyword>
<dbReference type="InterPro" id="IPR006091">
    <property type="entry name" value="Acyl-CoA_Oxase/DH_mid-dom"/>
</dbReference>
<dbReference type="Gene3D" id="1.20.140.10">
    <property type="entry name" value="Butyryl-CoA Dehydrogenase, subunit A, domain 3"/>
    <property type="match status" value="1"/>
</dbReference>
<dbReference type="PANTHER" id="PTHR43292:SF4">
    <property type="entry name" value="ACYL-COA DEHYDROGENASE FADE34"/>
    <property type="match status" value="1"/>
</dbReference>
<dbReference type="InterPro" id="IPR036250">
    <property type="entry name" value="AcylCo_DH-like_C"/>
</dbReference>
<name>A0AAD1HSB3_9MYCO</name>
<evidence type="ECO:0000256" key="1">
    <source>
        <dbReference type="ARBA" id="ARBA00001974"/>
    </source>
</evidence>
<keyword evidence="3 6" id="KW-0285">Flavoprotein</keyword>
<gene>
    <name evidence="10" type="ORF">MAIC_53320</name>
</gene>
<evidence type="ECO:0000256" key="6">
    <source>
        <dbReference type="RuleBase" id="RU362125"/>
    </source>
</evidence>
<evidence type="ECO:0000313" key="10">
    <source>
        <dbReference type="EMBL" id="BBX10529.1"/>
    </source>
</evidence>
<dbReference type="InterPro" id="IPR052161">
    <property type="entry name" value="Mycobact_Acyl-CoA_DH"/>
</dbReference>
<dbReference type="AlphaFoldDB" id="A0AAD1HSB3"/>
<evidence type="ECO:0000256" key="4">
    <source>
        <dbReference type="ARBA" id="ARBA00022827"/>
    </source>
</evidence>
<dbReference type="GO" id="GO:0003995">
    <property type="term" value="F:acyl-CoA dehydrogenase activity"/>
    <property type="evidence" value="ECO:0007669"/>
    <property type="project" value="InterPro"/>
</dbReference>
<dbReference type="SUPFAM" id="SSF47203">
    <property type="entry name" value="Acyl-CoA dehydrogenase C-terminal domain-like"/>
    <property type="match status" value="1"/>
</dbReference>
<feature type="domain" description="Acyl-CoA dehydrogenase/oxidase N-terminal" evidence="9">
    <location>
        <begin position="17"/>
        <end position="129"/>
    </location>
</feature>
<keyword evidence="11" id="KW-1185">Reference proteome</keyword>
<dbReference type="SUPFAM" id="SSF56645">
    <property type="entry name" value="Acyl-CoA dehydrogenase NM domain-like"/>
    <property type="match status" value="1"/>
</dbReference>
<evidence type="ECO:0000313" key="11">
    <source>
        <dbReference type="Proteomes" id="UP000467327"/>
    </source>
</evidence>
<dbReference type="PROSITE" id="PS00072">
    <property type="entry name" value="ACYL_COA_DH_1"/>
    <property type="match status" value="1"/>
</dbReference>
<organism evidence="10 11">
    <name type="scientific">Mycolicibacterium aichiense</name>
    <dbReference type="NCBI Taxonomy" id="1799"/>
    <lineage>
        <taxon>Bacteria</taxon>
        <taxon>Bacillati</taxon>
        <taxon>Actinomycetota</taxon>
        <taxon>Actinomycetes</taxon>
        <taxon>Mycobacteriales</taxon>
        <taxon>Mycobacteriaceae</taxon>
        <taxon>Mycolicibacterium</taxon>
    </lineage>
</organism>
<dbReference type="KEGG" id="maic:MAIC_53320"/>
<keyword evidence="4 6" id="KW-0274">FAD</keyword>
<evidence type="ECO:0000259" key="8">
    <source>
        <dbReference type="Pfam" id="PF02770"/>
    </source>
</evidence>
<evidence type="ECO:0000259" key="7">
    <source>
        <dbReference type="Pfam" id="PF00441"/>
    </source>
</evidence>
<protein>
    <submittedName>
        <fullName evidence="10">Acyl-CoA dehydrogenase</fullName>
    </submittedName>
</protein>
<dbReference type="InterPro" id="IPR037069">
    <property type="entry name" value="AcylCoA_DH/ox_N_sf"/>
</dbReference>
<feature type="domain" description="Acyl-CoA dehydrogenase/oxidase C-terminal" evidence="7">
    <location>
        <begin position="254"/>
        <end position="399"/>
    </location>
</feature>